<gene>
    <name evidence="11" type="ORF">MELIAE_LOCUS5338</name>
</gene>
<dbReference type="GO" id="GO:0051239">
    <property type="term" value="P:regulation of multicellular organismal process"/>
    <property type="evidence" value="ECO:0007669"/>
    <property type="project" value="UniProtKB-ARBA"/>
</dbReference>
<sequence>MFMFRKKKTNLTNKLLKARKRRGYNETRGSLEENICHELLKTLEENQLDMLLKAIESRGQNMSNCVLIPRTTADRPHVVCCQEWRWPDLSQYAELRSLPTCNSASDPVYICCNPYHWSRLCQPETPPPPYSRSNSDRLKPEDRAPSEVSLVCRDSYPESFSTNGDSYMTSSAWCKLAYWEQKQRVGDQYHVECAAVNIYGKEPSYGHGISLGNLAQHSFSPPDSVAKTRCKIGLGITLSREDGCVWLYNRSDVPIFVNSLTLEDPDTNPSLNPTRVPAEHCLCVYNPLYAYRYRNFAQANIGPVDPHSIRISFAKGWGATYSRRDITSCPCWLEVLLLAPCR</sequence>
<dbReference type="GO" id="GO:0030154">
    <property type="term" value="P:cell differentiation"/>
    <property type="evidence" value="ECO:0007669"/>
    <property type="project" value="TreeGrafter"/>
</dbReference>
<evidence type="ECO:0000256" key="6">
    <source>
        <dbReference type="ARBA" id="ARBA00023242"/>
    </source>
</evidence>
<dbReference type="SUPFAM" id="SSF56366">
    <property type="entry name" value="SMAD MH1 domain"/>
    <property type="match status" value="1"/>
</dbReference>
<dbReference type="Pfam" id="PF03165">
    <property type="entry name" value="MH1"/>
    <property type="match status" value="1"/>
</dbReference>
<dbReference type="InterPro" id="IPR001132">
    <property type="entry name" value="SMAD_dom_Dwarfin-type"/>
</dbReference>
<dbReference type="GO" id="GO:0009653">
    <property type="term" value="P:anatomical structure morphogenesis"/>
    <property type="evidence" value="ECO:0007669"/>
    <property type="project" value="TreeGrafter"/>
</dbReference>
<dbReference type="InterPro" id="IPR013019">
    <property type="entry name" value="MAD_homology_MH1"/>
</dbReference>
<keyword evidence="6 7" id="KW-0539">Nucleus</keyword>
<keyword evidence="7" id="KW-0963">Cytoplasm</keyword>
<dbReference type="GO" id="GO:0006357">
    <property type="term" value="P:regulation of transcription by RNA polymerase II"/>
    <property type="evidence" value="ECO:0007669"/>
    <property type="project" value="TreeGrafter"/>
</dbReference>
<evidence type="ECO:0000313" key="11">
    <source>
        <dbReference type="EMBL" id="CAH0553311.1"/>
    </source>
</evidence>
<dbReference type="OrthoDB" id="5946219at2759"/>
<dbReference type="GO" id="GO:0140416">
    <property type="term" value="F:transcription regulator inhibitor activity"/>
    <property type="evidence" value="ECO:0007669"/>
    <property type="project" value="TreeGrafter"/>
</dbReference>
<dbReference type="PANTHER" id="PTHR13703">
    <property type="entry name" value="SMAD"/>
    <property type="match status" value="1"/>
</dbReference>
<keyword evidence="12" id="KW-1185">Reference proteome</keyword>
<dbReference type="SMART" id="SM00524">
    <property type="entry name" value="DWB"/>
    <property type="match status" value="1"/>
</dbReference>
<accession>A0A9P0B2F8</accession>
<dbReference type="GO" id="GO:0070411">
    <property type="term" value="F:I-SMAD binding"/>
    <property type="evidence" value="ECO:0007669"/>
    <property type="project" value="TreeGrafter"/>
</dbReference>
<evidence type="ECO:0000313" key="12">
    <source>
        <dbReference type="Proteomes" id="UP001154078"/>
    </source>
</evidence>
<feature type="domain" description="MH2" evidence="10">
    <location>
        <begin position="173"/>
        <end position="342"/>
    </location>
</feature>
<proteinExistence type="inferred from homology"/>
<comment type="similarity">
    <text evidence="1 7">Belongs to the dwarfin/SMAD family.</text>
</comment>
<dbReference type="Gene3D" id="3.90.520.10">
    <property type="entry name" value="SMAD MH1 domain"/>
    <property type="match status" value="1"/>
</dbReference>
<evidence type="ECO:0000256" key="4">
    <source>
        <dbReference type="ARBA" id="ARBA00023015"/>
    </source>
</evidence>
<evidence type="ECO:0000256" key="5">
    <source>
        <dbReference type="ARBA" id="ARBA00023163"/>
    </source>
</evidence>
<feature type="compositionally biased region" description="Basic and acidic residues" evidence="8">
    <location>
        <begin position="134"/>
        <end position="145"/>
    </location>
</feature>
<dbReference type="CDD" id="cd10489">
    <property type="entry name" value="MH1_SMAD_6_7"/>
    <property type="match status" value="1"/>
</dbReference>
<dbReference type="Pfam" id="PF03166">
    <property type="entry name" value="MH2"/>
    <property type="match status" value="1"/>
</dbReference>
<dbReference type="AlphaFoldDB" id="A0A9P0B2F8"/>
<dbReference type="Gene3D" id="2.60.200.10">
    <property type="match status" value="1"/>
</dbReference>
<evidence type="ECO:0000256" key="8">
    <source>
        <dbReference type="SAM" id="MobiDB-lite"/>
    </source>
</evidence>
<dbReference type="GO" id="GO:0050793">
    <property type="term" value="P:regulation of developmental process"/>
    <property type="evidence" value="ECO:0007669"/>
    <property type="project" value="UniProtKB-ARBA"/>
</dbReference>
<dbReference type="GO" id="GO:0005737">
    <property type="term" value="C:cytoplasm"/>
    <property type="evidence" value="ECO:0007669"/>
    <property type="project" value="UniProtKB-SubCell"/>
</dbReference>
<dbReference type="EMBL" id="OV121134">
    <property type="protein sequence ID" value="CAH0553311.1"/>
    <property type="molecule type" value="Genomic_DNA"/>
</dbReference>
<name>A0A9P0B2F8_BRAAE</name>
<dbReference type="GO" id="GO:0009791">
    <property type="term" value="P:post-embryonic development"/>
    <property type="evidence" value="ECO:0007669"/>
    <property type="project" value="UniProtKB-ARBA"/>
</dbReference>
<evidence type="ECO:0000256" key="2">
    <source>
        <dbReference type="ARBA" id="ARBA00022723"/>
    </source>
</evidence>
<reference evidence="11" key="1">
    <citation type="submission" date="2021-12" db="EMBL/GenBank/DDBJ databases">
        <authorList>
            <person name="King R."/>
        </authorList>
    </citation>
    <scope>NUCLEOTIDE SEQUENCE</scope>
</reference>
<dbReference type="Proteomes" id="UP001154078">
    <property type="component" value="Chromosome 3"/>
</dbReference>
<evidence type="ECO:0000259" key="9">
    <source>
        <dbReference type="PROSITE" id="PS51075"/>
    </source>
</evidence>
<dbReference type="SMART" id="SM00523">
    <property type="entry name" value="DWA"/>
    <property type="match status" value="1"/>
</dbReference>
<evidence type="ECO:0000256" key="3">
    <source>
        <dbReference type="ARBA" id="ARBA00022833"/>
    </source>
</evidence>
<dbReference type="SUPFAM" id="SSF49879">
    <property type="entry name" value="SMAD/FHA domain"/>
    <property type="match status" value="1"/>
</dbReference>
<dbReference type="InterPro" id="IPR008984">
    <property type="entry name" value="SMAD_FHA_dom_sf"/>
</dbReference>
<protein>
    <recommendedName>
        <fullName evidence="7">Mothers against decapentaplegic homolog</fullName>
        <shortName evidence="7">MAD homolog</shortName>
        <shortName evidence="7">Mothers against DPP homolog</shortName>
    </recommendedName>
    <alternativeName>
        <fullName evidence="7">SMAD family member</fullName>
    </alternativeName>
</protein>
<evidence type="ECO:0000259" key="10">
    <source>
        <dbReference type="PROSITE" id="PS51076"/>
    </source>
</evidence>
<dbReference type="PROSITE" id="PS51075">
    <property type="entry name" value="MH1"/>
    <property type="match status" value="1"/>
</dbReference>
<keyword evidence="4 7" id="KW-0805">Transcription regulation</keyword>
<dbReference type="GO" id="GO:0060395">
    <property type="term" value="P:SMAD protein signal transduction"/>
    <property type="evidence" value="ECO:0007669"/>
    <property type="project" value="TreeGrafter"/>
</dbReference>
<evidence type="ECO:0000256" key="1">
    <source>
        <dbReference type="ARBA" id="ARBA00005545"/>
    </source>
</evidence>
<dbReference type="InterPro" id="IPR017855">
    <property type="entry name" value="SMAD-like_dom_sf"/>
</dbReference>
<keyword evidence="3" id="KW-0862">Zinc</keyword>
<organism evidence="11 12">
    <name type="scientific">Brassicogethes aeneus</name>
    <name type="common">Rape pollen beetle</name>
    <name type="synonym">Meligethes aeneus</name>
    <dbReference type="NCBI Taxonomy" id="1431903"/>
    <lineage>
        <taxon>Eukaryota</taxon>
        <taxon>Metazoa</taxon>
        <taxon>Ecdysozoa</taxon>
        <taxon>Arthropoda</taxon>
        <taxon>Hexapoda</taxon>
        <taxon>Insecta</taxon>
        <taxon>Pterygota</taxon>
        <taxon>Neoptera</taxon>
        <taxon>Endopterygota</taxon>
        <taxon>Coleoptera</taxon>
        <taxon>Polyphaga</taxon>
        <taxon>Cucujiformia</taxon>
        <taxon>Nitidulidae</taxon>
        <taxon>Meligethinae</taxon>
        <taxon>Brassicogethes</taxon>
    </lineage>
</organism>
<dbReference type="PANTHER" id="PTHR13703:SF54">
    <property type="entry name" value="MOTHERS AGAINST DECAPENTAPLEGIC HOMOLOG"/>
    <property type="match status" value="1"/>
</dbReference>
<feature type="region of interest" description="Disordered" evidence="8">
    <location>
        <begin position="126"/>
        <end position="146"/>
    </location>
</feature>
<keyword evidence="5 7" id="KW-0804">Transcription</keyword>
<evidence type="ECO:0000256" key="7">
    <source>
        <dbReference type="RuleBase" id="RU361195"/>
    </source>
</evidence>
<dbReference type="InterPro" id="IPR003619">
    <property type="entry name" value="MAD_homology1_Dwarfin-type"/>
</dbReference>
<comment type="subcellular location">
    <subcellularLocation>
        <location evidence="7">Cytoplasm</location>
    </subcellularLocation>
    <subcellularLocation>
        <location evidence="7">Nucleus</location>
    </subcellularLocation>
</comment>
<dbReference type="GO" id="GO:0046872">
    <property type="term" value="F:metal ion binding"/>
    <property type="evidence" value="ECO:0007669"/>
    <property type="project" value="UniProtKB-KW"/>
</dbReference>
<keyword evidence="2" id="KW-0479">Metal-binding</keyword>
<dbReference type="PROSITE" id="PS51076">
    <property type="entry name" value="MH2"/>
    <property type="match status" value="1"/>
</dbReference>
<feature type="domain" description="MH1" evidence="9">
    <location>
        <begin position="10"/>
        <end position="126"/>
    </location>
</feature>
<dbReference type="GO" id="GO:0071144">
    <property type="term" value="C:heteromeric SMAD protein complex"/>
    <property type="evidence" value="ECO:0007669"/>
    <property type="project" value="TreeGrafter"/>
</dbReference>
<dbReference type="InterPro" id="IPR013790">
    <property type="entry name" value="Dwarfin"/>
</dbReference>
<dbReference type="InterPro" id="IPR036578">
    <property type="entry name" value="SMAD_MH1_sf"/>
</dbReference>